<dbReference type="InterPro" id="IPR013525">
    <property type="entry name" value="ABC2_TM"/>
</dbReference>
<dbReference type="EMBL" id="PHQP01000057">
    <property type="protein sequence ID" value="RAV33636.1"/>
    <property type="molecule type" value="Genomic_DNA"/>
</dbReference>
<gene>
    <name evidence="7" type="ORF">CWC39_07480</name>
</gene>
<keyword evidence="2 5" id="KW-0812">Transmembrane</keyword>
<comment type="caution">
    <text evidence="7">The sequence shown here is derived from an EMBL/GenBank/DDBJ whole genome shotgun (WGS) entry which is preliminary data.</text>
</comment>
<organism evidence="7 8">
    <name type="scientific">Corynebacterium heidelbergense</name>
    <dbReference type="NCBI Taxonomy" id="2055947"/>
    <lineage>
        <taxon>Bacteria</taxon>
        <taxon>Bacillati</taxon>
        <taxon>Actinomycetota</taxon>
        <taxon>Actinomycetes</taxon>
        <taxon>Mycobacteriales</taxon>
        <taxon>Corynebacteriaceae</taxon>
        <taxon>Corynebacterium</taxon>
    </lineage>
</organism>
<evidence type="ECO:0000256" key="1">
    <source>
        <dbReference type="ARBA" id="ARBA00004141"/>
    </source>
</evidence>
<evidence type="ECO:0000259" key="6">
    <source>
        <dbReference type="Pfam" id="PF12698"/>
    </source>
</evidence>
<dbReference type="OrthoDB" id="63188at2"/>
<protein>
    <submittedName>
        <fullName evidence="7">ABC transporter permease</fullName>
    </submittedName>
</protein>
<feature type="transmembrane region" description="Helical" evidence="5">
    <location>
        <begin position="61"/>
        <end position="85"/>
    </location>
</feature>
<feature type="transmembrane region" description="Helical" evidence="5">
    <location>
        <begin position="21"/>
        <end position="41"/>
    </location>
</feature>
<proteinExistence type="predicted"/>
<dbReference type="AlphaFoldDB" id="A0A364VAP2"/>
<feature type="transmembrane region" description="Helical" evidence="5">
    <location>
        <begin position="106"/>
        <end position="131"/>
    </location>
</feature>
<reference evidence="7 8" key="1">
    <citation type="journal article" date="2018" name="Syst. Appl. Microbiol.">
        <title>Corynebacterium heidelbergense sp. nov., isolated from the preen glands of Egyptian geese (Alopochen aegyptiacus).</title>
        <authorList>
            <person name="Braun M.S."/>
            <person name="Wang E."/>
            <person name="Zimmermann S."/>
            <person name="Wink M."/>
        </authorList>
    </citation>
    <scope>NUCLEOTIDE SEQUENCE [LARGE SCALE GENOMIC DNA]</scope>
    <source>
        <strain evidence="7 8">DSM 104638</strain>
    </source>
</reference>
<accession>A0A364VAP2</accession>
<evidence type="ECO:0000313" key="7">
    <source>
        <dbReference type="EMBL" id="RAV33636.1"/>
    </source>
</evidence>
<evidence type="ECO:0000256" key="2">
    <source>
        <dbReference type="ARBA" id="ARBA00022692"/>
    </source>
</evidence>
<evidence type="ECO:0000256" key="5">
    <source>
        <dbReference type="SAM" id="Phobius"/>
    </source>
</evidence>
<keyword evidence="3 5" id="KW-1133">Transmembrane helix</keyword>
<dbReference type="Proteomes" id="UP000251047">
    <property type="component" value="Unassembled WGS sequence"/>
</dbReference>
<keyword evidence="4 5" id="KW-0472">Membrane</keyword>
<feature type="domain" description="ABC-2 type transporter transmembrane" evidence="6">
    <location>
        <begin position="51"/>
        <end position="248"/>
    </location>
</feature>
<dbReference type="GO" id="GO:0140359">
    <property type="term" value="F:ABC-type transporter activity"/>
    <property type="evidence" value="ECO:0007669"/>
    <property type="project" value="InterPro"/>
</dbReference>
<feature type="transmembrane region" description="Helical" evidence="5">
    <location>
        <begin position="173"/>
        <end position="199"/>
    </location>
</feature>
<dbReference type="RefSeq" id="WP_112769873.1">
    <property type="nucleotide sequence ID" value="NZ_CP063191.1"/>
</dbReference>
<feature type="transmembrane region" description="Helical" evidence="5">
    <location>
        <begin position="137"/>
        <end position="161"/>
    </location>
</feature>
<sequence length="259" mass="27524">MMPSQATLCARYTGLELKRTLADKRILVLAVLVPMFMYFVIAGTNDQEAMNSNVGHGTVKFLIATSMALYGTVTVAGAQCANIAAERDSGWLRTLSLSPMSTGSYLLSKALVAVVLSLVPVAAVCLLAAATGAKAEWIVWPLAFLLSLTGAVVFGLIGLILGMLFDPGMINRVIGFITVIFSFLGNLFIPLSGTMLTVAKFTPLFGPGMLVRYPAATEGRVIAGAGTLPLWQPVLNVVVYTVIFAVIARLIVRRGLARQ</sequence>
<dbReference type="Pfam" id="PF12698">
    <property type="entry name" value="ABC2_membrane_3"/>
    <property type="match status" value="1"/>
</dbReference>
<evidence type="ECO:0000256" key="4">
    <source>
        <dbReference type="ARBA" id="ARBA00023136"/>
    </source>
</evidence>
<name>A0A364VAP2_9CORY</name>
<dbReference type="GO" id="GO:0016020">
    <property type="term" value="C:membrane"/>
    <property type="evidence" value="ECO:0007669"/>
    <property type="project" value="UniProtKB-SubCell"/>
</dbReference>
<evidence type="ECO:0000313" key="8">
    <source>
        <dbReference type="Proteomes" id="UP000251047"/>
    </source>
</evidence>
<comment type="subcellular location">
    <subcellularLocation>
        <location evidence="1">Membrane</location>
        <topology evidence="1">Multi-pass membrane protein</topology>
    </subcellularLocation>
</comment>
<evidence type="ECO:0000256" key="3">
    <source>
        <dbReference type="ARBA" id="ARBA00022989"/>
    </source>
</evidence>
<feature type="transmembrane region" description="Helical" evidence="5">
    <location>
        <begin position="234"/>
        <end position="252"/>
    </location>
</feature>